<evidence type="ECO:0000313" key="1">
    <source>
        <dbReference type="EMBL" id="EAA16733.1"/>
    </source>
</evidence>
<sequence length="34" mass="3779">MGYVSLNLMINLTVLFLKNPSCDVMDTPISFKSS</sequence>
<gene>
    <name evidence="1" type="ORF">PY04815</name>
</gene>
<dbReference type="InParanoid" id="Q7RF92"/>
<dbReference type="Proteomes" id="UP000008553">
    <property type="component" value="Unassembled WGS sequence"/>
</dbReference>
<proteinExistence type="predicted"/>
<keyword evidence="2" id="KW-1185">Reference proteome</keyword>
<protein>
    <submittedName>
        <fullName evidence="1">Uncharacterized protein</fullName>
    </submittedName>
</protein>
<name>Q7RF92_PLAYO</name>
<organism evidence="1 2">
    <name type="scientific">Plasmodium yoelii yoelii</name>
    <dbReference type="NCBI Taxonomy" id="73239"/>
    <lineage>
        <taxon>Eukaryota</taxon>
        <taxon>Sar</taxon>
        <taxon>Alveolata</taxon>
        <taxon>Apicomplexa</taxon>
        <taxon>Aconoidasida</taxon>
        <taxon>Haemosporida</taxon>
        <taxon>Plasmodiidae</taxon>
        <taxon>Plasmodium</taxon>
        <taxon>Plasmodium (Vinckeia)</taxon>
    </lineage>
</organism>
<dbReference type="PaxDb" id="73239-Q7RF92"/>
<dbReference type="AlphaFoldDB" id="Q7RF92"/>
<reference evidence="1 2" key="1">
    <citation type="journal article" date="2002" name="Nature">
        <title>Genome sequence and comparative analysis of the model rodent malaria parasite Plasmodium yoelii yoelii.</title>
        <authorList>
            <person name="Carlton J.M."/>
            <person name="Angiuoli S.V."/>
            <person name="Suh B.B."/>
            <person name="Kooij T.W."/>
            <person name="Pertea M."/>
            <person name="Silva J.C."/>
            <person name="Ermolaeva M.D."/>
            <person name="Allen J.E."/>
            <person name="Selengut J.D."/>
            <person name="Koo H.L."/>
            <person name="Peterson J.D."/>
            <person name="Pop M."/>
            <person name="Kosack D.S."/>
            <person name="Shumway M.F."/>
            <person name="Bidwell S.L."/>
            <person name="Shallom S.J."/>
            <person name="van Aken S.E."/>
            <person name="Riedmuller S.B."/>
            <person name="Feldblyum T.V."/>
            <person name="Cho J.K."/>
            <person name="Quackenbush J."/>
            <person name="Sedegah M."/>
            <person name="Shoaibi A."/>
            <person name="Cummings L.M."/>
            <person name="Florens L."/>
            <person name="Yates J.R."/>
            <person name="Raine J.D."/>
            <person name="Sinden R.E."/>
            <person name="Harris M.A."/>
            <person name="Cunningham D.A."/>
            <person name="Preiser P.R."/>
            <person name="Bergman L.W."/>
            <person name="Vaidya A.B."/>
            <person name="van Lin L.H."/>
            <person name="Janse C.J."/>
            <person name="Waters A.P."/>
            <person name="Smith H.O."/>
            <person name="White O.R."/>
            <person name="Salzberg S.L."/>
            <person name="Venter J.C."/>
            <person name="Fraser C.M."/>
            <person name="Hoffman S.L."/>
            <person name="Gardner M.J."/>
            <person name="Carucci D.J."/>
        </authorList>
    </citation>
    <scope>NUCLEOTIDE SEQUENCE [LARGE SCALE GENOMIC DNA]</scope>
    <source>
        <strain evidence="1 2">17XNL</strain>
    </source>
</reference>
<accession>Q7RF92</accession>
<comment type="caution">
    <text evidence="1">The sequence shown here is derived from an EMBL/GenBank/DDBJ whole genome shotgun (WGS) entry which is preliminary data.</text>
</comment>
<evidence type="ECO:0000313" key="2">
    <source>
        <dbReference type="Proteomes" id="UP000008553"/>
    </source>
</evidence>
<dbReference type="EMBL" id="AABL01001486">
    <property type="protein sequence ID" value="EAA16733.1"/>
    <property type="molecule type" value="Genomic_DNA"/>
</dbReference>